<organism evidence="1">
    <name type="scientific">Octopus bimaculoides</name>
    <name type="common">California two-spotted octopus</name>
    <dbReference type="NCBI Taxonomy" id="37653"/>
    <lineage>
        <taxon>Eukaryota</taxon>
        <taxon>Metazoa</taxon>
        <taxon>Spiralia</taxon>
        <taxon>Lophotrochozoa</taxon>
        <taxon>Mollusca</taxon>
        <taxon>Cephalopoda</taxon>
        <taxon>Coleoidea</taxon>
        <taxon>Octopodiformes</taxon>
        <taxon>Octopoda</taxon>
        <taxon>Incirrata</taxon>
        <taxon>Octopodidae</taxon>
        <taxon>Octopus</taxon>
    </lineage>
</organism>
<dbReference type="EMBL" id="KQ418857">
    <property type="protein sequence ID" value="KOF85555.1"/>
    <property type="molecule type" value="Genomic_DNA"/>
</dbReference>
<feature type="non-terminal residue" evidence="1">
    <location>
        <position position="1"/>
    </location>
</feature>
<gene>
    <name evidence="1" type="ORF">OCBIM_22020125mg</name>
</gene>
<dbReference type="SUPFAM" id="SSF57756">
    <property type="entry name" value="Retrovirus zinc finger-like domains"/>
    <property type="match status" value="1"/>
</dbReference>
<dbReference type="GO" id="GO:0008270">
    <property type="term" value="F:zinc ion binding"/>
    <property type="evidence" value="ECO:0007669"/>
    <property type="project" value="InterPro"/>
</dbReference>
<name>A0A0L8H9W8_OCTBM</name>
<dbReference type="AlphaFoldDB" id="A0A0L8H9W8"/>
<accession>A0A0L8H9W8</accession>
<evidence type="ECO:0000313" key="1">
    <source>
        <dbReference type="EMBL" id="KOF85555.1"/>
    </source>
</evidence>
<sequence length="80" mass="8956">DKSCYRCGKLWFPQHKCPAIKAICKNCSKKGHYTKICKSAGIISSVIAKDISMIAQQHASYESYNGHHMKCIGDTCVMMK</sequence>
<dbReference type="InterPro" id="IPR036875">
    <property type="entry name" value="Znf_CCHC_sf"/>
</dbReference>
<evidence type="ECO:0008006" key="2">
    <source>
        <dbReference type="Google" id="ProtNLM"/>
    </source>
</evidence>
<reference evidence="1" key="1">
    <citation type="submission" date="2015-07" db="EMBL/GenBank/DDBJ databases">
        <title>MeaNS - Measles Nucleotide Surveillance Program.</title>
        <authorList>
            <person name="Tran T."/>
            <person name="Druce J."/>
        </authorList>
    </citation>
    <scope>NUCLEOTIDE SEQUENCE</scope>
    <source>
        <strain evidence="1">UCB-OBI-ISO-001</strain>
        <tissue evidence="1">Gonad</tissue>
    </source>
</reference>
<dbReference type="GO" id="GO:0003676">
    <property type="term" value="F:nucleic acid binding"/>
    <property type="evidence" value="ECO:0007669"/>
    <property type="project" value="InterPro"/>
</dbReference>
<proteinExistence type="predicted"/>
<protein>
    <recommendedName>
        <fullName evidence="2">CCHC-type domain-containing protein</fullName>
    </recommendedName>
</protein>